<dbReference type="InterPro" id="IPR002078">
    <property type="entry name" value="Sigma_54_int"/>
</dbReference>
<comment type="caution">
    <text evidence="4">The sequence shown here is derived from an EMBL/GenBank/DDBJ whole genome shotgun (WGS) entry which is preliminary data.</text>
</comment>
<protein>
    <submittedName>
        <fullName evidence="4">Helix-turn-helix, Fis-type</fullName>
    </submittedName>
</protein>
<dbReference type="EMBL" id="AEAI01003754">
    <property type="protein sequence ID" value="EGH49030.1"/>
    <property type="molecule type" value="Genomic_DNA"/>
</dbReference>
<proteinExistence type="predicted"/>
<dbReference type="AlphaFoldDB" id="F3GPM7"/>
<dbReference type="GO" id="GO:0005524">
    <property type="term" value="F:ATP binding"/>
    <property type="evidence" value="ECO:0007669"/>
    <property type="project" value="UniProtKB-KW"/>
</dbReference>
<keyword evidence="1" id="KW-0547">Nucleotide-binding</keyword>
<name>F3GPM7_PSESJ</name>
<dbReference type="Pfam" id="PF00158">
    <property type="entry name" value="Sigma54_activat"/>
    <property type="match status" value="1"/>
</dbReference>
<keyword evidence="5" id="KW-1185">Reference proteome</keyword>
<gene>
    <name evidence="4" type="ORF">PSYPI_44471</name>
</gene>
<evidence type="ECO:0000259" key="3">
    <source>
        <dbReference type="PROSITE" id="PS50045"/>
    </source>
</evidence>
<feature type="non-terminal residue" evidence="4">
    <location>
        <position position="1"/>
    </location>
</feature>
<reference evidence="4 5" key="1">
    <citation type="journal article" date="2011" name="PLoS Pathog.">
        <title>Dynamic evolution of pathogenicity revealed by sequencing and comparative genomics of 19 Pseudomonas syringae isolates.</title>
        <authorList>
            <person name="Baltrus D.A."/>
            <person name="Nishimura M.T."/>
            <person name="Romanchuk A."/>
            <person name="Chang J.H."/>
            <person name="Mukhtar M.S."/>
            <person name="Cherkis K."/>
            <person name="Roach J."/>
            <person name="Grant S.R."/>
            <person name="Jones C.D."/>
            <person name="Dangl J.L."/>
        </authorList>
    </citation>
    <scope>NUCLEOTIDE SEQUENCE [LARGE SCALE GENOMIC DNA]</scope>
    <source>
        <strain evidence="4 5">1704B</strain>
    </source>
</reference>
<evidence type="ECO:0000313" key="5">
    <source>
        <dbReference type="Proteomes" id="UP000004986"/>
    </source>
</evidence>
<evidence type="ECO:0000256" key="2">
    <source>
        <dbReference type="ARBA" id="ARBA00022840"/>
    </source>
</evidence>
<sequence length="64" mass="6784">ERANGGTLFLDEITSLSLAGQSKLLRALQEREIERVGGVHGIKVNVRVVAATNVDLRKAVAAGD</sequence>
<evidence type="ECO:0000256" key="1">
    <source>
        <dbReference type="ARBA" id="ARBA00022741"/>
    </source>
</evidence>
<organism evidence="4 5">
    <name type="scientific">Pseudomonas syringae pv. pisi str. 1704B</name>
    <dbReference type="NCBI Taxonomy" id="629263"/>
    <lineage>
        <taxon>Bacteria</taxon>
        <taxon>Pseudomonadati</taxon>
        <taxon>Pseudomonadota</taxon>
        <taxon>Gammaproteobacteria</taxon>
        <taxon>Pseudomonadales</taxon>
        <taxon>Pseudomonadaceae</taxon>
        <taxon>Pseudomonas</taxon>
        <taxon>Pseudomonas syringae</taxon>
    </lineage>
</organism>
<dbReference type="HOGENOM" id="CLU_207514_0_0_6"/>
<dbReference type="Gene3D" id="3.40.50.300">
    <property type="entry name" value="P-loop containing nucleotide triphosphate hydrolases"/>
    <property type="match status" value="1"/>
</dbReference>
<dbReference type="PANTHER" id="PTHR32071">
    <property type="entry name" value="TRANSCRIPTIONAL REGULATORY PROTEIN"/>
    <property type="match status" value="1"/>
</dbReference>
<dbReference type="Proteomes" id="UP000004986">
    <property type="component" value="Unassembled WGS sequence"/>
</dbReference>
<dbReference type="SUPFAM" id="SSF52540">
    <property type="entry name" value="P-loop containing nucleoside triphosphate hydrolases"/>
    <property type="match status" value="1"/>
</dbReference>
<accession>F3GPM7</accession>
<keyword evidence="2" id="KW-0067">ATP-binding</keyword>
<dbReference type="PROSITE" id="PS50045">
    <property type="entry name" value="SIGMA54_INTERACT_4"/>
    <property type="match status" value="1"/>
</dbReference>
<feature type="non-terminal residue" evidence="4">
    <location>
        <position position="64"/>
    </location>
</feature>
<dbReference type="InterPro" id="IPR027417">
    <property type="entry name" value="P-loop_NTPase"/>
</dbReference>
<feature type="domain" description="Sigma-54 factor interaction" evidence="3">
    <location>
        <begin position="1"/>
        <end position="64"/>
    </location>
</feature>
<dbReference type="GO" id="GO:0006355">
    <property type="term" value="P:regulation of DNA-templated transcription"/>
    <property type="evidence" value="ECO:0007669"/>
    <property type="project" value="InterPro"/>
</dbReference>
<evidence type="ECO:0000313" key="4">
    <source>
        <dbReference type="EMBL" id="EGH49030.1"/>
    </source>
</evidence>